<dbReference type="PRINTS" id="PR01001">
    <property type="entry name" value="FADG3PDH"/>
</dbReference>
<keyword evidence="10" id="KW-1185">Reference proteome</keyword>
<keyword evidence="6" id="KW-0560">Oxidoreductase</keyword>
<dbReference type="PANTHER" id="PTHR11985:SF35">
    <property type="entry name" value="ANAEROBIC GLYCEROL-3-PHOSPHATE DEHYDROGENASE SUBUNIT A"/>
    <property type="match status" value="1"/>
</dbReference>
<keyword evidence="5" id="KW-0274">FAD</keyword>
<name>A0ABQ2S5D3_9DEIO</name>
<comment type="similarity">
    <text evidence="2">Belongs to the FAD-dependent glycerol-3-phosphate dehydrogenase family.</text>
</comment>
<evidence type="ECO:0000259" key="8">
    <source>
        <dbReference type="Pfam" id="PF16901"/>
    </source>
</evidence>
<dbReference type="InterPro" id="IPR000447">
    <property type="entry name" value="G3P_DH_FAD-dep"/>
</dbReference>
<dbReference type="EMBL" id="BMQN01000003">
    <property type="protein sequence ID" value="GGR92311.1"/>
    <property type="molecule type" value="Genomic_DNA"/>
</dbReference>
<dbReference type="InterPro" id="IPR031656">
    <property type="entry name" value="DAO_C"/>
</dbReference>
<evidence type="ECO:0000256" key="5">
    <source>
        <dbReference type="ARBA" id="ARBA00022827"/>
    </source>
</evidence>
<dbReference type="SUPFAM" id="SSF51905">
    <property type="entry name" value="FAD/NAD(P)-binding domain"/>
    <property type="match status" value="1"/>
</dbReference>
<evidence type="ECO:0000313" key="10">
    <source>
        <dbReference type="Proteomes" id="UP000644548"/>
    </source>
</evidence>
<evidence type="ECO:0000259" key="7">
    <source>
        <dbReference type="Pfam" id="PF01266"/>
    </source>
</evidence>
<evidence type="ECO:0000313" key="9">
    <source>
        <dbReference type="EMBL" id="GGR92311.1"/>
    </source>
</evidence>
<dbReference type="InterPro" id="IPR036188">
    <property type="entry name" value="FAD/NAD-bd_sf"/>
</dbReference>
<evidence type="ECO:0000256" key="6">
    <source>
        <dbReference type="ARBA" id="ARBA00023002"/>
    </source>
</evidence>
<keyword evidence="4" id="KW-0319">Glycerol metabolism</keyword>
<comment type="caution">
    <text evidence="9">The sequence shown here is derived from an EMBL/GenBank/DDBJ whole genome shotgun (WGS) entry which is preliminary data.</text>
</comment>
<evidence type="ECO:0000256" key="2">
    <source>
        <dbReference type="ARBA" id="ARBA00007330"/>
    </source>
</evidence>
<proteinExistence type="inferred from homology"/>
<gene>
    <name evidence="9" type="ORF">GCM10008960_18950</name>
</gene>
<dbReference type="InterPro" id="IPR006076">
    <property type="entry name" value="FAD-dep_OxRdtase"/>
</dbReference>
<dbReference type="Gene3D" id="3.30.9.10">
    <property type="entry name" value="D-Amino Acid Oxidase, subunit A, domain 2"/>
    <property type="match status" value="1"/>
</dbReference>
<dbReference type="RefSeq" id="WP_189072930.1">
    <property type="nucleotide sequence ID" value="NZ_BMQN01000003.1"/>
</dbReference>
<feature type="domain" description="Alpha-glycerophosphate oxidase C-terminal" evidence="8">
    <location>
        <begin position="399"/>
        <end position="506"/>
    </location>
</feature>
<keyword evidence="3" id="KW-0285">Flavoprotein</keyword>
<organism evidence="9 10">
    <name type="scientific">Deinococcus sedimenti</name>
    <dbReference type="NCBI Taxonomy" id="1867090"/>
    <lineage>
        <taxon>Bacteria</taxon>
        <taxon>Thermotogati</taxon>
        <taxon>Deinococcota</taxon>
        <taxon>Deinococci</taxon>
        <taxon>Deinococcales</taxon>
        <taxon>Deinococcaceae</taxon>
        <taxon>Deinococcus</taxon>
    </lineage>
</organism>
<dbReference type="InterPro" id="IPR038299">
    <property type="entry name" value="DAO_C_sf"/>
</dbReference>
<dbReference type="Pfam" id="PF16901">
    <property type="entry name" value="DAO_C"/>
    <property type="match status" value="1"/>
</dbReference>
<feature type="domain" description="FAD dependent oxidoreductase" evidence="7">
    <location>
        <begin position="29"/>
        <end position="383"/>
    </location>
</feature>
<comment type="cofactor">
    <cofactor evidence="1">
        <name>FAD</name>
        <dbReference type="ChEBI" id="CHEBI:57692"/>
    </cofactor>
</comment>
<reference evidence="10" key="1">
    <citation type="journal article" date="2019" name="Int. J. Syst. Evol. Microbiol.">
        <title>The Global Catalogue of Microorganisms (GCM) 10K type strain sequencing project: providing services to taxonomists for standard genome sequencing and annotation.</title>
        <authorList>
            <consortium name="The Broad Institute Genomics Platform"/>
            <consortium name="The Broad Institute Genome Sequencing Center for Infectious Disease"/>
            <person name="Wu L."/>
            <person name="Ma J."/>
        </authorList>
    </citation>
    <scope>NUCLEOTIDE SEQUENCE [LARGE SCALE GENOMIC DNA]</scope>
    <source>
        <strain evidence="10">JCM 31405</strain>
    </source>
</reference>
<evidence type="ECO:0000256" key="3">
    <source>
        <dbReference type="ARBA" id="ARBA00022630"/>
    </source>
</evidence>
<protein>
    <submittedName>
        <fullName evidence="9">Glycerol-3-phosphate dehydrogenase</fullName>
    </submittedName>
</protein>
<dbReference type="Proteomes" id="UP000644548">
    <property type="component" value="Unassembled WGS sequence"/>
</dbReference>
<dbReference type="Gene3D" id="3.50.50.60">
    <property type="entry name" value="FAD/NAD(P)-binding domain"/>
    <property type="match status" value="1"/>
</dbReference>
<sequence>MTPDAHPATPTPDPRHAALSAATTPDTWDLLVIGGGASGLGTALEAATRGYRTLLLEAHDYAKGTSSRSTKLVHGGVRYLAQGNVSLVREALHERGLMKQNAPHLVRDLGFLIAAYKWWAAPFYGIGLKMYDLLAGKLNLQASRYVNKTQALTRTPTLKKDALKGGILYFDGQFDDARLAVTLLRTLENHGGVALNHAPVVDLIRDGGRVVGARFRDDETGQVHEVRARAVVNATGVFVDDVRRMENPTVKPMLSPSQGVHVVVDRHFLPGDSAIMVPRTDDGRVLFAVPWHDHVVIGTTDTPVPDTSPEPRALPEEVEFILRTAAQYMDPAPTRADVRSVYAGLRPLVKAAEGTDTKSLSRDHVIRISDGGLITLTGGKWTTYRRMGEDTVNRAAAQAGLPERLSLTAGLKLHGATTQDMPDHWKVYGTDAERVQALPGANVPLHPQLPYTEAEVRWAARSEQARTAEDVLSRRLRALLLNARASIEAAPRVAAILAEELGRDQAWQDSQVLAYTDLAQGYVLR</sequence>
<evidence type="ECO:0000256" key="4">
    <source>
        <dbReference type="ARBA" id="ARBA00022798"/>
    </source>
</evidence>
<evidence type="ECO:0000256" key="1">
    <source>
        <dbReference type="ARBA" id="ARBA00001974"/>
    </source>
</evidence>
<dbReference type="Gene3D" id="1.10.8.870">
    <property type="entry name" value="Alpha-glycerophosphate oxidase, cap domain"/>
    <property type="match status" value="1"/>
</dbReference>
<accession>A0ABQ2S5D3</accession>
<dbReference type="Pfam" id="PF01266">
    <property type="entry name" value="DAO"/>
    <property type="match status" value="1"/>
</dbReference>
<dbReference type="PANTHER" id="PTHR11985">
    <property type="entry name" value="GLYCEROL-3-PHOSPHATE DEHYDROGENASE"/>
    <property type="match status" value="1"/>
</dbReference>